<feature type="compositionally biased region" description="Basic and acidic residues" evidence="1">
    <location>
        <begin position="417"/>
        <end position="429"/>
    </location>
</feature>
<gene>
    <name evidence="3" type="ORF">PCHAS_0601100</name>
</gene>
<feature type="transmembrane region" description="Helical" evidence="2">
    <location>
        <begin position="916"/>
        <end position="939"/>
    </location>
</feature>
<dbReference type="InterPro" id="IPR006477">
    <property type="entry name" value="Yir_bir_cir"/>
</dbReference>
<proteinExistence type="predicted"/>
<feature type="region of interest" description="Disordered" evidence="1">
    <location>
        <begin position="848"/>
        <end position="890"/>
    </location>
</feature>
<dbReference type="RefSeq" id="XP_016653371.1">
    <property type="nucleotide sequence ID" value="XM_016797413.1"/>
</dbReference>
<keyword evidence="2" id="KW-0812">Transmembrane</keyword>
<feature type="compositionally biased region" description="Polar residues" evidence="1">
    <location>
        <begin position="466"/>
        <end position="503"/>
    </location>
</feature>
<organism evidence="3 4">
    <name type="scientific">Plasmodium chabaudi chabaudi</name>
    <dbReference type="NCBI Taxonomy" id="31271"/>
    <lineage>
        <taxon>Eukaryota</taxon>
        <taxon>Sar</taxon>
        <taxon>Alveolata</taxon>
        <taxon>Apicomplexa</taxon>
        <taxon>Aconoidasida</taxon>
        <taxon>Haemosporida</taxon>
        <taxon>Plasmodiidae</taxon>
        <taxon>Plasmodium</taxon>
        <taxon>Plasmodium (Vinckeia)</taxon>
    </lineage>
</organism>
<protein>
    <submittedName>
        <fullName evidence="3">CIR protein</fullName>
    </submittedName>
</protein>
<keyword evidence="2" id="KW-0472">Membrane</keyword>
<sequence length="1113" mass="124503">MDTKLCNLFINVDKLFTKGNVNETLFNTSNLYKKYCPNGKCNTNYDRIGALCEYLLAELPKLNNKPNGSKDNVNQYYEYVFMWLADKFRKANNEGFFTLDEYYEEFLVNHNDNFNYWYELDNKMHLKDSNIILMVEFYYLFTNICNMLLESEKSELDLNKIKVFDNNCFRKYYFINSKAFKCNPYIELLTNLKKKYDEYKSLIIKKFPKNGNANNFFSDFPPINNSNNNHPEQQFESKGCELLHVIYQRPGRKYKPKKRQKMLKPPPDDLKIKKDKVESNKDKSNKPTNSAEKHTEPQKDTKQSAKEKDQPPVKKEIQQPTIKENQTSTKKETQASTKEVTQTPTKEVTQASTKEVTQASESKILSIPQKAKELVQKVLKPSQNSQEASPNNTHVSLDDKGTSKDMGIVSENIVNKQEIEKIRSKRDLQLSDIPSASQQNEPLPPPPESTNEKIPVKSENIAVEFTNKTIEPTNITADLSDNLPDTESGSAKRTKRSASQDNSENQKETTKSENTGSSSTQSKDTQESSDSNKELNIKKVIDYSVDFFRTYSSLFNDTVNKIEEHIQEIVVSKINDIIEKIHKYQQIIQKLGSTIGQIQILNDHQNGSEKSPDTQNEVENTKGNENTGINNLKKSTVGTSNQQKSLGTRQGTPNGVSADQRIESGSPDIGFNNPGEVVNPSKQPEAESPATKSSNTSVTSPSQLPSQSVTPSKTQATSPKSVPQPQREPSITLSSTASGAITTTSTTTTMPTGEPSVITISSIETTLSGQNGASKKLSRARRSLNPGSSISTPANGLGATSDTSPSATPSITISSSVPGTIPIAPITTNVSTGEQAETSMSSIENILHSQDDITKRSSRRKRSAASGSSISISSSGQGVTSDASSSMEKGSITGTEVKINEKSSIWCIGSNKKCNIIGIGIIGISIFVFLAFMFKYLSFGSRKKSKKKKITKKVINLVDGRKMEKTFINSIDREKKSKIIINSGDNKKIAKIIMNSDDTNKPIKMAIDPWDEKRKTHITINSDDNIKPIKKAIDPWDEKQMTHITINSEHTKKYTKSVINSSDRKKTNIIANSVNEKISLLNIYKFMKADPIPFINLFFLLIFFVYKRKYNFL</sequence>
<feature type="region of interest" description="Disordered" evidence="1">
    <location>
        <begin position="251"/>
        <end position="532"/>
    </location>
</feature>
<dbReference type="AlphaFoldDB" id="A0A4V0K3U7"/>
<feature type="compositionally biased region" description="Basic residues" evidence="1">
    <location>
        <begin position="251"/>
        <end position="262"/>
    </location>
</feature>
<feature type="transmembrane region" description="Helical" evidence="2">
    <location>
        <begin position="1089"/>
        <end position="1106"/>
    </location>
</feature>
<feature type="compositionally biased region" description="Polar residues" evidence="1">
    <location>
        <begin position="512"/>
        <end position="523"/>
    </location>
</feature>
<dbReference type="VEuPathDB" id="PlasmoDB:PCHAS_0601100"/>
<dbReference type="GeneID" id="3496122"/>
<feature type="compositionally biased region" description="Basic and acidic residues" evidence="1">
    <location>
        <begin position="266"/>
        <end position="317"/>
    </location>
</feature>
<dbReference type="EMBL" id="LK022883">
    <property type="protein sequence ID" value="VTZ67606.1"/>
    <property type="molecule type" value="Genomic_DNA"/>
</dbReference>
<keyword evidence="2" id="KW-1133">Transmembrane helix</keyword>
<dbReference type="Proteomes" id="UP000071118">
    <property type="component" value="Chromosome 6"/>
</dbReference>
<dbReference type="OrthoDB" id="373306at2759"/>
<feature type="region of interest" description="Disordered" evidence="1">
    <location>
        <begin position="604"/>
        <end position="755"/>
    </location>
</feature>
<feature type="compositionally biased region" description="Polar residues" evidence="1">
    <location>
        <begin position="318"/>
        <end position="363"/>
    </location>
</feature>
<accession>A0A4V0K3U7</accession>
<feature type="compositionally biased region" description="Polar residues" evidence="1">
    <location>
        <begin position="613"/>
        <end position="657"/>
    </location>
</feature>
<feature type="region of interest" description="Disordered" evidence="1">
    <location>
        <begin position="768"/>
        <end position="826"/>
    </location>
</feature>
<dbReference type="Pfam" id="PF06022">
    <property type="entry name" value="Cir_Bir_Yir"/>
    <property type="match status" value="1"/>
</dbReference>
<feature type="compositionally biased region" description="Polar residues" evidence="1">
    <location>
        <begin position="785"/>
        <end position="794"/>
    </location>
</feature>
<feature type="compositionally biased region" description="Polar residues" evidence="1">
    <location>
        <begin position="690"/>
        <end position="729"/>
    </location>
</feature>
<feature type="compositionally biased region" description="Low complexity" evidence="1">
    <location>
        <begin position="730"/>
        <end position="755"/>
    </location>
</feature>
<feature type="compositionally biased region" description="Polar residues" evidence="1">
    <location>
        <begin position="877"/>
        <end position="890"/>
    </location>
</feature>
<feature type="compositionally biased region" description="Polar residues" evidence="1">
    <location>
        <begin position="381"/>
        <end position="395"/>
    </location>
</feature>
<evidence type="ECO:0000256" key="1">
    <source>
        <dbReference type="SAM" id="MobiDB-lite"/>
    </source>
</evidence>
<keyword evidence="4" id="KW-1185">Reference proteome</keyword>
<dbReference type="KEGG" id="pcb:PCHAS_0601100"/>
<evidence type="ECO:0000313" key="3">
    <source>
        <dbReference type="EMBL" id="VTZ67606.1"/>
    </source>
</evidence>
<reference evidence="3 4" key="1">
    <citation type="journal article" date="2014" name="BMC Biol.">
        <title>A comprehensive evaluation of rodent malaria parasite genomes and gene expression.</title>
        <authorList>
            <person name="Otto T.D."/>
            <person name="Bohme U."/>
            <person name="Jackson A.P."/>
            <person name="Hunt M."/>
            <person name="Franke-Fayard B."/>
            <person name="Hoeijmakers W.A."/>
            <person name="Religa A.A."/>
            <person name="Robertson L."/>
            <person name="Sanders M."/>
            <person name="Ogun S.A."/>
            <person name="Cunningham D."/>
            <person name="Erhart A."/>
            <person name="Billker O."/>
            <person name="Khan S.M."/>
            <person name="Stunnenberg H.G."/>
            <person name="Langhorne J."/>
            <person name="Holder A.A."/>
            <person name="Waters A.P."/>
            <person name="Newbold C.I."/>
            <person name="Pain A."/>
            <person name="Berriman M."/>
            <person name="Janse C.J."/>
        </authorList>
    </citation>
    <scope>NUCLEOTIDE SEQUENCE [LARGE SCALE GENOMIC DNA]</scope>
    <source>
        <strain evidence="3 4">AS</strain>
    </source>
</reference>
<evidence type="ECO:0000256" key="2">
    <source>
        <dbReference type="SAM" id="Phobius"/>
    </source>
</evidence>
<name>A0A4V0K3U7_PLACU</name>
<feature type="compositionally biased region" description="Low complexity" evidence="1">
    <location>
        <begin position="800"/>
        <end position="823"/>
    </location>
</feature>
<feature type="compositionally biased region" description="Polar residues" evidence="1">
    <location>
        <begin position="432"/>
        <end position="441"/>
    </location>
</feature>
<feature type="compositionally biased region" description="Low complexity" evidence="1">
    <location>
        <begin position="864"/>
        <end position="876"/>
    </location>
</feature>
<evidence type="ECO:0000313" key="4">
    <source>
        <dbReference type="Proteomes" id="UP000071118"/>
    </source>
</evidence>